<dbReference type="Pfam" id="PF00664">
    <property type="entry name" value="ABC_membrane"/>
    <property type="match status" value="1"/>
</dbReference>
<keyword evidence="3" id="KW-1003">Cell membrane</keyword>
<accession>A0A5C1Q9T6</accession>
<dbReference type="Proteomes" id="UP000323824">
    <property type="component" value="Chromosome"/>
</dbReference>
<sequence length="720" mass="80210">MKYNCIKQHDITNCGAACLATICRQYGYKKPISQIREIAGTDKMGTNALGLVKAAEKLGFIAKGVKGDQSSLSGDFPLPAIAHVIKDNLLHYVVIHRIKKGSLLVADPGEGLVTYTIEDFCKIWSGVLILMIPDKSFEKKDETKGLFSRFLSLIFPHKKLVFEIFLSSIIFTLLGILGAFYFKYLIDEVFASGLKKSLHVISISMVILTLFKVLLSSFRQHLLLHLSQKIDVALIFEYYRHVLKLPMSFFDTRKVGEILSRLNDASKIRAAVSGATLSVMIDTLMVLGGGIVLYMQSWRLFLVALIFIPFSIIVVWAFTKPFQKGHRTLMAQAAETESYLVESLGGIATIKAVNGEEEAVWETEKKFIKTINSGFKIGWMQNIQGSLQGFLTLIGGIVILWVGGVQVLAGNLSIGQLITFNSLLVYFYDPIKNLIGLQPALQEAYVAADRLGEILDLEVEAPNDEKLLTPSKIYGGIDIKNLRFRYGTRKYVLEDINLFITPGEKIAFVGESGSGKTTLIKLLMKYYLPEEGEILYDNNNIKDLQTSNLRHKIGYVPQDILLFSGTIIDNISFGQKNSTFEEIVEAAKKAKAHDFINEMPNRYQTMVGERGATLSGGQKQRIALARAILGTPDVLIFDEATSNLDSIAERAIHETIEKINRDTTTIIIAHRLSTIMRCDRIVVMDKGKIVEVGTHSDLISNGGFYTDLWQGQKESVCMNI</sequence>
<dbReference type="PANTHER" id="PTHR43394">
    <property type="entry name" value="ATP-DEPENDENT PERMEASE MDL1, MITOCHONDRIAL"/>
    <property type="match status" value="1"/>
</dbReference>
<evidence type="ECO:0000256" key="4">
    <source>
        <dbReference type="ARBA" id="ARBA00022670"/>
    </source>
</evidence>
<feature type="transmembrane region" description="Helical" evidence="12">
    <location>
        <begin position="160"/>
        <end position="182"/>
    </location>
</feature>
<evidence type="ECO:0000259" key="13">
    <source>
        <dbReference type="PROSITE" id="PS50893"/>
    </source>
</evidence>
<evidence type="ECO:0000256" key="8">
    <source>
        <dbReference type="ARBA" id="ARBA00022840"/>
    </source>
</evidence>
<evidence type="ECO:0000256" key="3">
    <source>
        <dbReference type="ARBA" id="ARBA00022475"/>
    </source>
</evidence>
<dbReference type="NCBIfam" id="TIGR01193">
    <property type="entry name" value="bacteriocin_ABC"/>
    <property type="match status" value="1"/>
</dbReference>
<dbReference type="Gene3D" id="1.20.1560.10">
    <property type="entry name" value="ABC transporter type 1, transmembrane domain"/>
    <property type="match status" value="1"/>
</dbReference>
<dbReference type="RefSeq" id="WP_149566814.1">
    <property type="nucleotide sequence ID" value="NZ_CP035807.1"/>
</dbReference>
<dbReference type="InterPro" id="IPR011527">
    <property type="entry name" value="ABC1_TM_dom"/>
</dbReference>
<feature type="transmembrane region" description="Helical" evidence="12">
    <location>
        <begin position="270"/>
        <end position="294"/>
    </location>
</feature>
<dbReference type="SUPFAM" id="SSF52540">
    <property type="entry name" value="P-loop containing nucleoside triphosphate hydrolases"/>
    <property type="match status" value="1"/>
</dbReference>
<keyword evidence="4" id="KW-0645">Protease</keyword>
<evidence type="ECO:0000256" key="1">
    <source>
        <dbReference type="ARBA" id="ARBA00004651"/>
    </source>
</evidence>
<dbReference type="KEGG" id="sper:EW093_02185"/>
<dbReference type="GO" id="GO:0006508">
    <property type="term" value="P:proteolysis"/>
    <property type="evidence" value="ECO:0007669"/>
    <property type="project" value="UniProtKB-KW"/>
</dbReference>
<keyword evidence="6" id="KW-0547">Nucleotide-binding</keyword>
<evidence type="ECO:0000259" key="15">
    <source>
        <dbReference type="PROSITE" id="PS50990"/>
    </source>
</evidence>
<dbReference type="InterPro" id="IPR003439">
    <property type="entry name" value="ABC_transporter-like_ATP-bd"/>
</dbReference>
<keyword evidence="8" id="KW-0067">ATP-binding</keyword>
<dbReference type="GO" id="GO:0008234">
    <property type="term" value="F:cysteine-type peptidase activity"/>
    <property type="evidence" value="ECO:0007669"/>
    <property type="project" value="InterPro"/>
</dbReference>
<dbReference type="SMART" id="SM00382">
    <property type="entry name" value="AAA"/>
    <property type="match status" value="1"/>
</dbReference>
<reference evidence="16 17" key="1">
    <citation type="submission" date="2019-02" db="EMBL/GenBank/DDBJ databases">
        <authorList>
            <person name="Fomenkov A."/>
            <person name="Dubinina G."/>
            <person name="Grabovich M."/>
            <person name="Vincze T."/>
            <person name="Roberts R.J."/>
        </authorList>
    </citation>
    <scope>NUCLEOTIDE SEQUENCE [LARGE SCALE GENOMIC DNA]</scope>
    <source>
        <strain evidence="16 17">P</strain>
    </source>
</reference>
<dbReference type="OrthoDB" id="341671at2"/>
<reference evidence="16 17" key="2">
    <citation type="submission" date="2019-09" db="EMBL/GenBank/DDBJ databases">
        <title>Complete Genome Sequence and Methylome Analysis of free living Spirochaetas.</title>
        <authorList>
            <person name="Leshcheva N."/>
            <person name="Mikheeva N."/>
        </authorList>
    </citation>
    <scope>NUCLEOTIDE SEQUENCE [LARGE SCALE GENOMIC DNA]</scope>
    <source>
        <strain evidence="16 17">P</strain>
    </source>
</reference>
<keyword evidence="10 12" id="KW-1133">Transmembrane helix</keyword>
<dbReference type="InterPro" id="IPR005897">
    <property type="entry name" value="Pept_C39_ABC_bacteriocin"/>
</dbReference>
<evidence type="ECO:0000313" key="17">
    <source>
        <dbReference type="Proteomes" id="UP000323824"/>
    </source>
</evidence>
<dbReference type="GO" id="GO:0043214">
    <property type="term" value="F:ABC-type bacteriocin transporter activity"/>
    <property type="evidence" value="ECO:0007669"/>
    <property type="project" value="InterPro"/>
</dbReference>
<keyword evidence="2" id="KW-0813">Transport</keyword>
<keyword evidence="17" id="KW-1185">Reference proteome</keyword>
<dbReference type="GO" id="GO:0005524">
    <property type="term" value="F:ATP binding"/>
    <property type="evidence" value="ECO:0007669"/>
    <property type="project" value="UniProtKB-KW"/>
</dbReference>
<dbReference type="InterPro" id="IPR003593">
    <property type="entry name" value="AAA+_ATPase"/>
</dbReference>
<evidence type="ECO:0000313" key="16">
    <source>
        <dbReference type="EMBL" id="QEN03556.1"/>
    </source>
</evidence>
<proteinExistence type="predicted"/>
<evidence type="ECO:0000256" key="6">
    <source>
        <dbReference type="ARBA" id="ARBA00022741"/>
    </source>
</evidence>
<feature type="domain" description="ABC transmembrane type-1" evidence="14">
    <location>
        <begin position="164"/>
        <end position="443"/>
    </location>
</feature>
<gene>
    <name evidence="16" type="ORF">EW093_02185</name>
</gene>
<dbReference type="GO" id="GO:0005886">
    <property type="term" value="C:plasma membrane"/>
    <property type="evidence" value="ECO:0007669"/>
    <property type="project" value="UniProtKB-SubCell"/>
</dbReference>
<dbReference type="InterPro" id="IPR036640">
    <property type="entry name" value="ABC1_TM_sf"/>
</dbReference>
<feature type="transmembrane region" description="Helical" evidence="12">
    <location>
        <begin position="385"/>
        <end position="402"/>
    </location>
</feature>
<dbReference type="PROSITE" id="PS50990">
    <property type="entry name" value="PEPTIDASE_C39"/>
    <property type="match status" value="1"/>
</dbReference>
<dbReference type="SUPFAM" id="SSF90123">
    <property type="entry name" value="ABC transporter transmembrane region"/>
    <property type="match status" value="1"/>
</dbReference>
<dbReference type="CDD" id="cd18570">
    <property type="entry name" value="ABC_6TM_PCAT1_LagD_like"/>
    <property type="match status" value="1"/>
</dbReference>
<dbReference type="PROSITE" id="PS50893">
    <property type="entry name" value="ABC_TRANSPORTER_2"/>
    <property type="match status" value="1"/>
</dbReference>
<dbReference type="InterPro" id="IPR027417">
    <property type="entry name" value="P-loop_NTPase"/>
</dbReference>
<dbReference type="InterPro" id="IPR005074">
    <property type="entry name" value="Peptidase_C39"/>
</dbReference>
<keyword evidence="11 12" id="KW-0472">Membrane</keyword>
<dbReference type="Pfam" id="PF00005">
    <property type="entry name" value="ABC_tran"/>
    <property type="match status" value="1"/>
</dbReference>
<evidence type="ECO:0000256" key="12">
    <source>
        <dbReference type="SAM" id="Phobius"/>
    </source>
</evidence>
<dbReference type="Pfam" id="PF03412">
    <property type="entry name" value="Peptidase_C39"/>
    <property type="match status" value="1"/>
</dbReference>
<protein>
    <submittedName>
        <fullName evidence="16">Peptidase domain-containing ABC transporter</fullName>
    </submittedName>
</protein>
<organism evidence="16 17">
    <name type="scientific">Thiospirochaeta perfilievii</name>
    <dbReference type="NCBI Taxonomy" id="252967"/>
    <lineage>
        <taxon>Bacteria</taxon>
        <taxon>Pseudomonadati</taxon>
        <taxon>Spirochaetota</taxon>
        <taxon>Spirochaetia</taxon>
        <taxon>Spirochaetales</taxon>
        <taxon>Spirochaetaceae</taxon>
        <taxon>Thiospirochaeta</taxon>
    </lineage>
</organism>
<feature type="domain" description="ABC transporter" evidence="13">
    <location>
        <begin position="477"/>
        <end position="711"/>
    </location>
</feature>
<feature type="domain" description="Peptidase C39" evidence="15">
    <location>
        <begin position="8"/>
        <end position="131"/>
    </location>
</feature>
<dbReference type="InterPro" id="IPR017871">
    <property type="entry name" value="ABC_transporter-like_CS"/>
</dbReference>
<evidence type="ECO:0000259" key="14">
    <source>
        <dbReference type="PROSITE" id="PS50929"/>
    </source>
</evidence>
<dbReference type="PROSITE" id="PS50929">
    <property type="entry name" value="ABC_TM1F"/>
    <property type="match status" value="1"/>
</dbReference>
<dbReference type="GO" id="GO:0015421">
    <property type="term" value="F:ABC-type oligopeptide transporter activity"/>
    <property type="evidence" value="ECO:0007669"/>
    <property type="project" value="TreeGrafter"/>
</dbReference>
<evidence type="ECO:0000256" key="11">
    <source>
        <dbReference type="ARBA" id="ARBA00023136"/>
    </source>
</evidence>
<dbReference type="CDD" id="cd02418">
    <property type="entry name" value="Peptidase_C39B"/>
    <property type="match status" value="1"/>
</dbReference>
<name>A0A5C1Q9T6_9SPIO</name>
<dbReference type="Gene3D" id="3.90.70.10">
    <property type="entry name" value="Cysteine proteinases"/>
    <property type="match status" value="1"/>
</dbReference>
<evidence type="ECO:0000256" key="9">
    <source>
        <dbReference type="ARBA" id="ARBA00022967"/>
    </source>
</evidence>
<dbReference type="PROSITE" id="PS00211">
    <property type="entry name" value="ABC_TRANSPORTER_1"/>
    <property type="match status" value="1"/>
</dbReference>
<evidence type="ECO:0000256" key="10">
    <source>
        <dbReference type="ARBA" id="ARBA00022989"/>
    </source>
</evidence>
<dbReference type="GO" id="GO:0016887">
    <property type="term" value="F:ATP hydrolysis activity"/>
    <property type="evidence" value="ECO:0007669"/>
    <property type="project" value="InterPro"/>
</dbReference>
<dbReference type="EMBL" id="CP035807">
    <property type="protein sequence ID" value="QEN03556.1"/>
    <property type="molecule type" value="Genomic_DNA"/>
</dbReference>
<evidence type="ECO:0000256" key="7">
    <source>
        <dbReference type="ARBA" id="ARBA00022801"/>
    </source>
</evidence>
<keyword evidence="5 12" id="KW-0812">Transmembrane</keyword>
<dbReference type="AlphaFoldDB" id="A0A5C1Q9T6"/>
<comment type="subcellular location">
    <subcellularLocation>
        <location evidence="1">Cell membrane</location>
        <topology evidence="1">Multi-pass membrane protein</topology>
    </subcellularLocation>
</comment>
<keyword evidence="7" id="KW-0378">Hydrolase</keyword>
<evidence type="ECO:0000256" key="5">
    <source>
        <dbReference type="ARBA" id="ARBA00022692"/>
    </source>
</evidence>
<dbReference type="InterPro" id="IPR039421">
    <property type="entry name" value="Type_1_exporter"/>
</dbReference>
<dbReference type="Gene3D" id="3.40.50.300">
    <property type="entry name" value="P-loop containing nucleotide triphosphate hydrolases"/>
    <property type="match status" value="1"/>
</dbReference>
<feature type="transmembrane region" description="Helical" evidence="12">
    <location>
        <begin position="197"/>
        <end position="215"/>
    </location>
</feature>
<feature type="transmembrane region" description="Helical" evidence="12">
    <location>
        <begin position="300"/>
        <end position="319"/>
    </location>
</feature>
<evidence type="ECO:0000256" key="2">
    <source>
        <dbReference type="ARBA" id="ARBA00022448"/>
    </source>
</evidence>
<dbReference type="PANTHER" id="PTHR43394:SF1">
    <property type="entry name" value="ATP-BINDING CASSETTE SUB-FAMILY B MEMBER 10, MITOCHONDRIAL"/>
    <property type="match status" value="1"/>
</dbReference>
<dbReference type="FunFam" id="3.40.50.300:FF:000287">
    <property type="entry name" value="Multidrug ABC transporter ATP-binding protein"/>
    <property type="match status" value="1"/>
</dbReference>
<keyword evidence="9" id="KW-1278">Translocase</keyword>